<feature type="compositionally biased region" description="Pro residues" evidence="1">
    <location>
        <begin position="184"/>
        <end position="197"/>
    </location>
</feature>
<dbReference type="PANTHER" id="PTHR48125:SF12">
    <property type="entry name" value="AT HOOK TRANSCRIPTION FACTOR FAMILY-RELATED"/>
    <property type="match status" value="1"/>
</dbReference>
<feature type="compositionally biased region" description="Acidic residues" evidence="1">
    <location>
        <begin position="680"/>
        <end position="706"/>
    </location>
</feature>
<feature type="chain" id="PRO_5020472058" evidence="2">
    <location>
        <begin position="18"/>
        <end position="877"/>
    </location>
</feature>
<feature type="compositionally biased region" description="Polar residues" evidence="1">
    <location>
        <begin position="801"/>
        <end position="815"/>
    </location>
</feature>
<dbReference type="AlphaFoldDB" id="A0A4S2MHI5"/>
<feature type="region of interest" description="Disordered" evidence="1">
    <location>
        <begin position="161"/>
        <end position="261"/>
    </location>
</feature>
<feature type="signal peptide" evidence="2">
    <location>
        <begin position="1"/>
        <end position="17"/>
    </location>
</feature>
<feature type="region of interest" description="Disordered" evidence="1">
    <location>
        <begin position="389"/>
        <end position="426"/>
    </location>
</feature>
<feature type="region of interest" description="Disordered" evidence="1">
    <location>
        <begin position="455"/>
        <end position="555"/>
    </location>
</feature>
<evidence type="ECO:0000256" key="1">
    <source>
        <dbReference type="SAM" id="MobiDB-lite"/>
    </source>
</evidence>
<dbReference type="InParanoid" id="A0A4S2MHI5"/>
<proteinExistence type="predicted"/>
<sequence>MLPKSLILLTLPFLVSAYPAIPWHKPFAAPSPAPQKIAPPQQQPSQPPQRPQPGFPASKKETSNKSDVFRISEGNSVALFNGIPVDLATGHPIKVTNTNQNPGSGNSKMKSSSNTKAATSPNKNLERRDLREKLGLGFLAAPNVADATLNAQQTFADSSVGRMQMPQNPAGPPPHGNIGQYPHGHPPPPPPPTPQPNIPTNAPQQAQQLPNQQPRQAQPSPNQKKVDSLPQPAPRQVAKFPMPEQPPPAPEGQKQEKPKLDLSKAIADNKEKQGNKWMVYNGKPMKLAGNEKPTKKALSLVADELNSRDDDFEYEEYNGKLVRRQIVELDSLDSQVDMKRRDRNSRAPRLKGQAVDDPLSLIGDHAAGHGPLDADHEDYYTRLAKRHIDDRSSRAPRLKGQAVTEPLSLVGDHAAGHGPLDGKSEHKAPINLGLAEVAGQKHPTESLNLIQDTIFGVGPMDKPSTAPHPPPQSSYRDLDRKENIRPNPHQRKYPARQPLSLVRDAAAGKGPLDQTGTPGLNAKKKGNQRKDEHSSSPRLPGYPPQRRPGSKRSLEDHRRLNLVADHAMGEGPFEHSDAPVIHGDRIGLSTMHPDAQPLNLVADFAAGQGPFEKSRKSPKHRRPMSAFTEAMPLELVMDHAAGNGPLEKRDITEKLGLGMFDFRKSVKAVGNAAQHAAASNEDEYDIVNPDDDVENGNDGEEEDGEDMLNPISSSIGVDAGRVMIADSDDGTADVAQLPNAKSFAIYNGVPVEIDGKQVKNRKMKKPRPAFPRASNNYQKNKNTNFSKRSAIPGADPGKKVSNVNPFQKNPVSSTRGAKPRTKESQMGETKMLNLCGQEKIVRTPRTSEEETVRVLGGENYRICNGRPCGKVGMGPFR</sequence>
<feature type="compositionally biased region" description="Polar residues" evidence="1">
    <location>
        <begin position="773"/>
        <end position="787"/>
    </location>
</feature>
<feature type="region of interest" description="Disordered" evidence="1">
    <location>
        <begin position="676"/>
        <end position="713"/>
    </location>
</feature>
<organism evidence="3 4">
    <name type="scientific">Ascodesmis nigricans</name>
    <dbReference type="NCBI Taxonomy" id="341454"/>
    <lineage>
        <taxon>Eukaryota</taxon>
        <taxon>Fungi</taxon>
        <taxon>Dikarya</taxon>
        <taxon>Ascomycota</taxon>
        <taxon>Pezizomycotina</taxon>
        <taxon>Pezizomycetes</taxon>
        <taxon>Pezizales</taxon>
        <taxon>Ascodesmidaceae</taxon>
        <taxon>Ascodesmis</taxon>
    </lineage>
</organism>
<reference evidence="3 4" key="1">
    <citation type="submission" date="2019-04" db="EMBL/GenBank/DDBJ databases">
        <title>Comparative genomics and transcriptomics to analyze fruiting body development in filamentous ascomycetes.</title>
        <authorList>
            <consortium name="DOE Joint Genome Institute"/>
            <person name="Lutkenhaus R."/>
            <person name="Traeger S."/>
            <person name="Breuer J."/>
            <person name="Kuo A."/>
            <person name="Lipzen A."/>
            <person name="Pangilinan J."/>
            <person name="Dilworth D."/>
            <person name="Sandor L."/>
            <person name="Poggeler S."/>
            <person name="Barry K."/>
            <person name="Grigoriev I.V."/>
            <person name="Nowrousian M."/>
        </authorList>
    </citation>
    <scope>NUCLEOTIDE SEQUENCE [LARGE SCALE GENOMIC DNA]</scope>
    <source>
        <strain evidence="3 4">CBS 389.68</strain>
    </source>
</reference>
<feature type="compositionally biased region" description="Pro residues" evidence="1">
    <location>
        <begin position="41"/>
        <end position="54"/>
    </location>
</feature>
<feature type="region of interest" description="Disordered" evidence="1">
    <location>
        <begin position="337"/>
        <end position="370"/>
    </location>
</feature>
<feature type="region of interest" description="Disordered" evidence="1">
    <location>
        <begin position="759"/>
        <end position="830"/>
    </location>
</feature>
<dbReference type="PANTHER" id="PTHR48125">
    <property type="entry name" value="LP07818P1"/>
    <property type="match status" value="1"/>
</dbReference>
<accession>A0A4S2MHI5</accession>
<evidence type="ECO:0000313" key="3">
    <source>
        <dbReference type="EMBL" id="TGZ76203.1"/>
    </source>
</evidence>
<feature type="compositionally biased region" description="Low complexity" evidence="1">
    <location>
        <begin position="101"/>
        <end position="122"/>
    </location>
</feature>
<keyword evidence="2" id="KW-0732">Signal</keyword>
<gene>
    <name evidence="3" type="ORF">EX30DRAFT_267118</name>
</gene>
<dbReference type="OrthoDB" id="5427999at2759"/>
<name>A0A4S2MHI5_9PEZI</name>
<feature type="compositionally biased region" description="Low complexity" evidence="1">
    <location>
        <begin position="198"/>
        <end position="219"/>
    </location>
</feature>
<keyword evidence="4" id="KW-1185">Reference proteome</keyword>
<feature type="region of interest" description="Disordered" evidence="1">
    <location>
        <begin position="91"/>
        <end position="128"/>
    </location>
</feature>
<feature type="compositionally biased region" description="Low complexity" evidence="1">
    <location>
        <begin position="29"/>
        <end position="40"/>
    </location>
</feature>
<dbReference type="EMBL" id="ML220199">
    <property type="protein sequence ID" value="TGZ76203.1"/>
    <property type="molecule type" value="Genomic_DNA"/>
</dbReference>
<protein>
    <submittedName>
        <fullName evidence="3">Uncharacterized protein</fullName>
    </submittedName>
</protein>
<evidence type="ECO:0000256" key="2">
    <source>
        <dbReference type="SAM" id="SignalP"/>
    </source>
</evidence>
<dbReference type="Proteomes" id="UP000298138">
    <property type="component" value="Unassembled WGS sequence"/>
</dbReference>
<feature type="region of interest" description="Disordered" evidence="1">
    <location>
        <begin position="29"/>
        <end position="64"/>
    </location>
</feature>
<evidence type="ECO:0000313" key="4">
    <source>
        <dbReference type="Proteomes" id="UP000298138"/>
    </source>
</evidence>